<keyword evidence="1" id="KW-0479">Metal-binding</keyword>
<dbReference type="GO" id="GO:0046872">
    <property type="term" value="F:metal ion binding"/>
    <property type="evidence" value="ECO:0007669"/>
    <property type="project" value="UniProtKB-KW"/>
</dbReference>
<dbReference type="InterPro" id="IPR014710">
    <property type="entry name" value="RmlC-like_jellyroll"/>
</dbReference>
<proteinExistence type="predicted"/>
<evidence type="ECO:0000256" key="1">
    <source>
        <dbReference type="ARBA" id="ARBA00022723"/>
    </source>
</evidence>
<protein>
    <recommendedName>
        <fullName evidence="2">Cupin type-2 domain-containing protein</fullName>
    </recommendedName>
</protein>
<dbReference type="InterPro" id="IPR051610">
    <property type="entry name" value="GPI/OXD"/>
</dbReference>
<feature type="domain" description="Cupin type-2" evidence="2">
    <location>
        <begin position="45"/>
        <end position="113"/>
    </location>
</feature>
<dbReference type="InterPro" id="IPR011051">
    <property type="entry name" value="RmlC_Cupin_sf"/>
</dbReference>
<name>A0A3B0Z5V4_9ZZZZ</name>
<dbReference type="InterPro" id="IPR013096">
    <property type="entry name" value="Cupin_2"/>
</dbReference>
<reference evidence="3" key="1">
    <citation type="submission" date="2018-06" db="EMBL/GenBank/DDBJ databases">
        <authorList>
            <person name="Zhirakovskaya E."/>
        </authorList>
    </citation>
    <scope>NUCLEOTIDE SEQUENCE</scope>
</reference>
<gene>
    <name evidence="3" type="ORF">MNBD_GAMMA16-1934</name>
</gene>
<dbReference type="Pfam" id="PF07883">
    <property type="entry name" value="Cupin_2"/>
    <property type="match status" value="1"/>
</dbReference>
<dbReference type="EMBL" id="UOFO01000042">
    <property type="protein sequence ID" value="VAW84370.1"/>
    <property type="molecule type" value="Genomic_DNA"/>
</dbReference>
<accession>A0A3B0Z5V4</accession>
<dbReference type="PANTHER" id="PTHR35848:SF6">
    <property type="entry name" value="CUPIN TYPE-2 DOMAIN-CONTAINING PROTEIN"/>
    <property type="match status" value="1"/>
</dbReference>
<evidence type="ECO:0000313" key="3">
    <source>
        <dbReference type="EMBL" id="VAW84370.1"/>
    </source>
</evidence>
<sequence length="126" mass="13859">MNEKRFYSFSNLEFHEMVAHDGKGAIKTVQVEGQNRKGAFNFIDLTEIPPGNSIGCHTHELDNEEVYVIISGEGRMYSEGVFFMVGAGDVIVNSPGGTHALENVGSDILRLVVLEANIISTHEHLI</sequence>
<dbReference type="AlphaFoldDB" id="A0A3B0Z5V4"/>
<organism evidence="3">
    <name type="scientific">hydrothermal vent metagenome</name>
    <dbReference type="NCBI Taxonomy" id="652676"/>
    <lineage>
        <taxon>unclassified sequences</taxon>
        <taxon>metagenomes</taxon>
        <taxon>ecological metagenomes</taxon>
    </lineage>
</organism>
<dbReference type="Gene3D" id="2.60.120.10">
    <property type="entry name" value="Jelly Rolls"/>
    <property type="match status" value="1"/>
</dbReference>
<dbReference type="SUPFAM" id="SSF51182">
    <property type="entry name" value="RmlC-like cupins"/>
    <property type="match status" value="1"/>
</dbReference>
<evidence type="ECO:0000259" key="2">
    <source>
        <dbReference type="Pfam" id="PF07883"/>
    </source>
</evidence>
<dbReference type="PANTHER" id="PTHR35848">
    <property type="entry name" value="OXALATE-BINDING PROTEIN"/>
    <property type="match status" value="1"/>
</dbReference>